<keyword evidence="2" id="KW-1185">Reference proteome</keyword>
<reference evidence="1 2" key="1">
    <citation type="submission" date="2021-06" db="EMBL/GenBank/DDBJ databases">
        <authorList>
            <person name="Palmer J.M."/>
        </authorList>
    </citation>
    <scope>NUCLEOTIDE SEQUENCE [LARGE SCALE GENOMIC DNA]</scope>
    <source>
        <strain evidence="1 2">AS_MEX2019</strain>
        <tissue evidence="1">Muscle</tissue>
    </source>
</reference>
<evidence type="ECO:0000313" key="2">
    <source>
        <dbReference type="Proteomes" id="UP001469553"/>
    </source>
</evidence>
<name>A0ABV0YBH6_9TELE</name>
<dbReference type="Proteomes" id="UP001469553">
    <property type="component" value="Unassembled WGS sequence"/>
</dbReference>
<proteinExistence type="predicted"/>
<evidence type="ECO:0000313" key="1">
    <source>
        <dbReference type="EMBL" id="MEQ2291004.1"/>
    </source>
</evidence>
<dbReference type="EMBL" id="JAHRIP010028700">
    <property type="protein sequence ID" value="MEQ2291004.1"/>
    <property type="molecule type" value="Genomic_DNA"/>
</dbReference>
<organism evidence="1 2">
    <name type="scientific">Ameca splendens</name>
    <dbReference type="NCBI Taxonomy" id="208324"/>
    <lineage>
        <taxon>Eukaryota</taxon>
        <taxon>Metazoa</taxon>
        <taxon>Chordata</taxon>
        <taxon>Craniata</taxon>
        <taxon>Vertebrata</taxon>
        <taxon>Euteleostomi</taxon>
        <taxon>Actinopterygii</taxon>
        <taxon>Neopterygii</taxon>
        <taxon>Teleostei</taxon>
        <taxon>Neoteleostei</taxon>
        <taxon>Acanthomorphata</taxon>
        <taxon>Ovalentaria</taxon>
        <taxon>Atherinomorphae</taxon>
        <taxon>Cyprinodontiformes</taxon>
        <taxon>Goodeidae</taxon>
        <taxon>Ameca</taxon>
    </lineage>
</organism>
<protein>
    <submittedName>
        <fullName evidence="1">Uncharacterized protein</fullName>
    </submittedName>
</protein>
<gene>
    <name evidence="1" type="ORF">AMECASPLE_008901</name>
</gene>
<sequence>MTERIQQIGKHSCANEAEEEALQPALTQCLEGACIQLQRIPAEDMRGCGKVPGLLLNKNRECSTEQVSSSYMAHTITHKNIISSPVSIEHPRTA</sequence>
<comment type="caution">
    <text evidence="1">The sequence shown here is derived from an EMBL/GenBank/DDBJ whole genome shotgun (WGS) entry which is preliminary data.</text>
</comment>
<accession>A0ABV0YBH6</accession>